<feature type="domain" description="AraC effector-binding" evidence="1">
    <location>
        <begin position="1"/>
        <end position="152"/>
    </location>
</feature>
<sequence length="154" mass="17492">MKPKSEYIKSFCVTGLCVRTKNIDEFNSESARIPRLWTQFYSEGVAEQISTRLPDTPIFGVYSAYESDATGFYDLTVGVSVDKSNSDFENIVIEAGEYLVFEAKGVMPDAIIHTWSNIWSYLEQHPKICRSFLTDFEAYKSPEEAHIYIGISTT</sequence>
<dbReference type="Pfam" id="PF14526">
    <property type="entry name" value="Cass2"/>
    <property type="match status" value="1"/>
</dbReference>
<dbReference type="PANTHER" id="PTHR36444">
    <property type="entry name" value="TRANSCRIPTIONAL REGULATOR PROTEIN YOBU-RELATED"/>
    <property type="match status" value="1"/>
</dbReference>
<dbReference type="PANTHER" id="PTHR36444:SF2">
    <property type="entry name" value="TRANSCRIPTIONAL REGULATOR PROTEIN YOBU-RELATED"/>
    <property type="match status" value="1"/>
</dbReference>
<organism evidence="2 3">
    <name type="scientific">Yersinia mollaretii</name>
    <dbReference type="NCBI Taxonomy" id="33060"/>
    <lineage>
        <taxon>Bacteria</taxon>
        <taxon>Pseudomonadati</taxon>
        <taxon>Pseudomonadota</taxon>
        <taxon>Gammaproteobacteria</taxon>
        <taxon>Enterobacterales</taxon>
        <taxon>Yersiniaceae</taxon>
        <taxon>Yersinia</taxon>
    </lineage>
</organism>
<comment type="caution">
    <text evidence="2">The sequence shown here is derived from an EMBL/GenBank/DDBJ whole genome shotgun (WGS) entry which is preliminary data.</text>
</comment>
<dbReference type="InterPro" id="IPR029441">
    <property type="entry name" value="Cass2"/>
</dbReference>
<accession>A0AA36PMQ1</accession>
<evidence type="ECO:0000313" key="2">
    <source>
        <dbReference type="EMBL" id="CNH47602.1"/>
    </source>
</evidence>
<proteinExistence type="predicted"/>
<reference evidence="2 3" key="1">
    <citation type="submission" date="2015-03" db="EMBL/GenBank/DDBJ databases">
        <authorList>
            <consortium name="Pathogen Informatics"/>
            <person name="Murphy D."/>
        </authorList>
    </citation>
    <scope>NUCLEOTIDE SEQUENCE [LARGE SCALE GENOMIC DNA]</scope>
    <source>
        <strain evidence="2 3">FE82747</strain>
    </source>
</reference>
<gene>
    <name evidence="2" type="ORF">ERS008502_00560</name>
</gene>
<dbReference type="SUPFAM" id="SSF55136">
    <property type="entry name" value="Probable bacterial effector-binding domain"/>
    <property type="match status" value="1"/>
</dbReference>
<dbReference type="InterPro" id="IPR053182">
    <property type="entry name" value="YobU-like_regulator"/>
</dbReference>
<dbReference type="InterPro" id="IPR011256">
    <property type="entry name" value="Reg_factor_effector_dom_sf"/>
</dbReference>
<evidence type="ECO:0000259" key="1">
    <source>
        <dbReference type="SMART" id="SM00871"/>
    </source>
</evidence>
<name>A0AA36PMQ1_YERMO</name>
<dbReference type="RefSeq" id="WP_049645913.1">
    <property type="nucleotide sequence ID" value="NZ_CABHYS010000012.1"/>
</dbReference>
<dbReference type="SMART" id="SM00871">
    <property type="entry name" value="AraC_E_bind"/>
    <property type="match status" value="1"/>
</dbReference>
<dbReference type="EMBL" id="CQBM01000001">
    <property type="protein sequence ID" value="CNH47602.1"/>
    <property type="molecule type" value="Genomic_DNA"/>
</dbReference>
<protein>
    <submittedName>
        <fullName evidence="2">Bacterial transcription activator, effector binding domain</fullName>
    </submittedName>
</protein>
<dbReference type="AlphaFoldDB" id="A0AA36PMQ1"/>
<evidence type="ECO:0000313" key="3">
    <source>
        <dbReference type="Proteomes" id="UP000040841"/>
    </source>
</evidence>
<dbReference type="InterPro" id="IPR010499">
    <property type="entry name" value="AraC_E-bd"/>
</dbReference>
<dbReference type="Gene3D" id="3.20.80.10">
    <property type="entry name" value="Regulatory factor, effector binding domain"/>
    <property type="match status" value="1"/>
</dbReference>
<dbReference type="Proteomes" id="UP000040841">
    <property type="component" value="Unassembled WGS sequence"/>
</dbReference>